<dbReference type="InterPro" id="IPR001969">
    <property type="entry name" value="Aspartic_peptidase_AS"/>
</dbReference>
<dbReference type="Pfam" id="PF13650">
    <property type="entry name" value="Asp_protease_2"/>
    <property type="match status" value="1"/>
</dbReference>
<dbReference type="RefSeq" id="WP_024996247.1">
    <property type="nucleotide sequence ID" value="NZ_ATZI01000001.1"/>
</dbReference>
<evidence type="ECO:0008006" key="4">
    <source>
        <dbReference type="Google" id="ProtNLM"/>
    </source>
</evidence>
<gene>
    <name evidence="2" type="ORF">JCM15093_1457</name>
</gene>
<comment type="caution">
    <text evidence="2">The sequence shown here is derived from an EMBL/GenBank/DDBJ whole genome shotgun (WGS) entry which is preliminary data.</text>
</comment>
<evidence type="ECO:0000313" key="3">
    <source>
        <dbReference type="Proteomes" id="UP000027601"/>
    </source>
</evidence>
<dbReference type="GO" id="GO:0004190">
    <property type="term" value="F:aspartic-type endopeptidase activity"/>
    <property type="evidence" value="ECO:0007669"/>
    <property type="project" value="InterPro"/>
</dbReference>
<dbReference type="AlphaFoldDB" id="A0A069D1S8"/>
<dbReference type="Proteomes" id="UP000027601">
    <property type="component" value="Unassembled WGS sequence"/>
</dbReference>
<organism evidence="2 3">
    <name type="scientific">Bacteroides graminisolvens DSM 19988 = JCM 15093</name>
    <dbReference type="NCBI Taxonomy" id="1121097"/>
    <lineage>
        <taxon>Bacteria</taxon>
        <taxon>Pseudomonadati</taxon>
        <taxon>Bacteroidota</taxon>
        <taxon>Bacteroidia</taxon>
        <taxon>Bacteroidales</taxon>
        <taxon>Bacteroidaceae</taxon>
        <taxon>Bacteroides</taxon>
    </lineage>
</organism>
<dbReference type="CDD" id="cd05483">
    <property type="entry name" value="retropepsin_like_bacteria"/>
    <property type="match status" value="1"/>
</dbReference>
<dbReference type="SUPFAM" id="SSF50630">
    <property type="entry name" value="Acid proteases"/>
    <property type="match status" value="2"/>
</dbReference>
<dbReference type="Gene3D" id="2.40.70.10">
    <property type="entry name" value="Acid Proteases"/>
    <property type="match status" value="2"/>
</dbReference>
<sequence>MNTNNFILLLTLLLFETHAAKSNSLTGVQQKHTKELNTNPTSDNPSTEQRLLQMLDRKDFFRLKTLLQEKKDELPQHIVLYIEANLQNAFNQTEKSLLTIDKLLSNYRKSLSDAFLYRIYAIKYDNLFNQYHYKKAAEALKIAIDKYGHAVDSAELTRSRKEKYDFVNSLRKFPVQKMHITTDVSIPISLNQYNHIIINVSSGEQSENFIFDTGASNIVTESSAQRLGIRILESEASIEGAVGKKVQSKVGLADKLWIGDLMFENVVFKVMPDELLTFPAANYVIHGIIGFPVMNQMKEIEIYKNKNINVIANPQKGNLCNLFLDNTLPIVQFEANSDTVLFVLDTGANTSKFSSKYFAAHNTEIKEKATSNTIRREGIGGAADNNVHELKNVPLKIGGQKMTVPTIIVLTDELSYLTNYDGHLGQDILMSFNKLTLNFKEMSLSFDN</sequence>
<dbReference type="eggNOG" id="COG3577">
    <property type="taxonomic scope" value="Bacteria"/>
</dbReference>
<evidence type="ECO:0000313" key="2">
    <source>
        <dbReference type="EMBL" id="GAK36300.1"/>
    </source>
</evidence>
<keyword evidence="3" id="KW-1185">Reference proteome</keyword>
<reference evidence="2 3" key="1">
    <citation type="journal article" date="2015" name="Microbes Environ.">
        <title>Distribution and evolution of nitrogen fixation genes in the phylum bacteroidetes.</title>
        <authorList>
            <person name="Inoue J."/>
            <person name="Oshima K."/>
            <person name="Suda W."/>
            <person name="Sakamoto M."/>
            <person name="Iino T."/>
            <person name="Noda S."/>
            <person name="Hongoh Y."/>
            <person name="Hattori M."/>
            <person name="Ohkuma M."/>
        </authorList>
    </citation>
    <scope>NUCLEOTIDE SEQUENCE [LARGE SCALE GENOMIC DNA]</scope>
    <source>
        <strain evidence="2 3">JCM 15093</strain>
    </source>
</reference>
<dbReference type="OrthoDB" id="1049626at2"/>
<dbReference type="InterPro" id="IPR034122">
    <property type="entry name" value="Retropepsin-like_bacterial"/>
</dbReference>
<accession>A0A069D1S8</accession>
<name>A0A069D1S8_9BACE</name>
<proteinExistence type="predicted"/>
<dbReference type="InterPro" id="IPR021109">
    <property type="entry name" value="Peptidase_aspartic_dom_sf"/>
</dbReference>
<evidence type="ECO:0000256" key="1">
    <source>
        <dbReference type="SAM" id="MobiDB-lite"/>
    </source>
</evidence>
<dbReference type="PROSITE" id="PS00141">
    <property type="entry name" value="ASP_PROTEASE"/>
    <property type="match status" value="1"/>
</dbReference>
<dbReference type="EMBL" id="BAJS01000006">
    <property type="protein sequence ID" value="GAK36300.1"/>
    <property type="molecule type" value="Genomic_DNA"/>
</dbReference>
<protein>
    <recommendedName>
        <fullName evidence="4">Peptidase A2 domain-containing protein</fullName>
    </recommendedName>
</protein>
<dbReference type="GO" id="GO:0006508">
    <property type="term" value="P:proteolysis"/>
    <property type="evidence" value="ECO:0007669"/>
    <property type="project" value="InterPro"/>
</dbReference>
<feature type="region of interest" description="Disordered" evidence="1">
    <location>
        <begin position="26"/>
        <end position="47"/>
    </location>
</feature>